<proteinExistence type="predicted"/>
<evidence type="ECO:0000313" key="2">
    <source>
        <dbReference type="Proteomes" id="UP000327013"/>
    </source>
</evidence>
<dbReference type="EMBL" id="VIBQ01000099">
    <property type="protein sequence ID" value="KAB8754747.1"/>
    <property type="molecule type" value="Genomic_DNA"/>
</dbReference>
<comment type="caution">
    <text evidence="1">The sequence shown here is derived from an EMBL/GenBank/DDBJ whole genome shotgun (WGS) entry which is preliminary data.</text>
</comment>
<accession>A0A5N6L4A0</accession>
<evidence type="ECO:0000313" key="1">
    <source>
        <dbReference type="EMBL" id="KAB8754747.1"/>
    </source>
</evidence>
<sequence length="82" mass="9415">MPSNFNYTSLPNTPISIRTHLEPDQQCFSPSSDIRNAAINDVSRHLLWKDTHIHTKSRCDQQQSSDVQQCPSSFYLTFAHSH</sequence>
<keyword evidence="2" id="KW-1185">Reference proteome</keyword>
<dbReference type="AlphaFoldDB" id="A0A5N6L4A0"/>
<organism evidence="1 2">
    <name type="scientific">Carpinus fangiana</name>
    <dbReference type="NCBI Taxonomy" id="176857"/>
    <lineage>
        <taxon>Eukaryota</taxon>
        <taxon>Viridiplantae</taxon>
        <taxon>Streptophyta</taxon>
        <taxon>Embryophyta</taxon>
        <taxon>Tracheophyta</taxon>
        <taxon>Spermatophyta</taxon>
        <taxon>Magnoliopsida</taxon>
        <taxon>eudicotyledons</taxon>
        <taxon>Gunneridae</taxon>
        <taxon>Pentapetalae</taxon>
        <taxon>rosids</taxon>
        <taxon>fabids</taxon>
        <taxon>Fagales</taxon>
        <taxon>Betulaceae</taxon>
        <taxon>Carpinus</taxon>
    </lineage>
</organism>
<reference evidence="1 2" key="1">
    <citation type="submission" date="2019-06" db="EMBL/GenBank/DDBJ databases">
        <title>A chromosomal-level reference genome of Carpinus fangiana (Coryloideae, Betulaceae).</title>
        <authorList>
            <person name="Yang X."/>
            <person name="Wang Z."/>
            <person name="Zhang L."/>
            <person name="Hao G."/>
            <person name="Liu J."/>
            <person name="Yang Y."/>
        </authorList>
    </citation>
    <scope>NUCLEOTIDE SEQUENCE [LARGE SCALE GENOMIC DNA]</scope>
    <source>
        <strain evidence="1">Cfa_2016G</strain>
        <tissue evidence="1">Leaf</tissue>
    </source>
</reference>
<dbReference type="Proteomes" id="UP000327013">
    <property type="component" value="Unassembled WGS sequence"/>
</dbReference>
<name>A0A5N6L4A0_9ROSI</name>
<protein>
    <submittedName>
        <fullName evidence="1">Uncharacterized protein</fullName>
    </submittedName>
</protein>
<gene>
    <name evidence="1" type="ORF">FH972_026538</name>
</gene>